<evidence type="ECO:0000313" key="3">
    <source>
        <dbReference type="Proteomes" id="UP001295423"/>
    </source>
</evidence>
<dbReference type="EMBL" id="CAKOGP040000001">
    <property type="protein sequence ID" value="CAJ1907071.1"/>
    <property type="molecule type" value="Genomic_DNA"/>
</dbReference>
<reference evidence="2" key="1">
    <citation type="submission" date="2023-08" db="EMBL/GenBank/DDBJ databases">
        <authorList>
            <person name="Audoor S."/>
            <person name="Bilcke G."/>
        </authorList>
    </citation>
    <scope>NUCLEOTIDE SEQUENCE</scope>
</reference>
<feature type="transmembrane region" description="Helical" evidence="1">
    <location>
        <begin position="133"/>
        <end position="157"/>
    </location>
</feature>
<gene>
    <name evidence="2" type="ORF">CYCCA115_LOCUS476</name>
</gene>
<evidence type="ECO:0000313" key="2">
    <source>
        <dbReference type="EMBL" id="CAJ1907071.1"/>
    </source>
</evidence>
<keyword evidence="3" id="KW-1185">Reference proteome</keyword>
<keyword evidence="1" id="KW-0812">Transmembrane</keyword>
<organism evidence="2 3">
    <name type="scientific">Cylindrotheca closterium</name>
    <dbReference type="NCBI Taxonomy" id="2856"/>
    <lineage>
        <taxon>Eukaryota</taxon>
        <taxon>Sar</taxon>
        <taxon>Stramenopiles</taxon>
        <taxon>Ochrophyta</taxon>
        <taxon>Bacillariophyta</taxon>
        <taxon>Bacillariophyceae</taxon>
        <taxon>Bacillariophycidae</taxon>
        <taxon>Bacillariales</taxon>
        <taxon>Bacillariaceae</taxon>
        <taxon>Cylindrotheca</taxon>
    </lineage>
</organism>
<feature type="transmembrane region" description="Helical" evidence="1">
    <location>
        <begin position="221"/>
        <end position="239"/>
    </location>
</feature>
<accession>A0AAD2CGH6</accession>
<proteinExistence type="predicted"/>
<feature type="transmembrane region" description="Helical" evidence="1">
    <location>
        <begin position="93"/>
        <end position="113"/>
    </location>
</feature>
<feature type="transmembrane region" description="Helical" evidence="1">
    <location>
        <begin position="53"/>
        <end position="73"/>
    </location>
</feature>
<name>A0AAD2CGH6_9STRA</name>
<comment type="caution">
    <text evidence="2">The sequence shown here is derived from an EMBL/GenBank/DDBJ whole genome shotgun (WGS) entry which is preliminary data.</text>
</comment>
<keyword evidence="1" id="KW-1133">Transmembrane helix</keyword>
<sequence length="247" mass="27849">MEGGDIFDDDDRPKLTWHTSTIRPPDIDERQELGEDVYSLIFVAPVFGRTFMFALYVVFLKLMLFTLLGFDLYSRSQGNFNGKSTLTRVTQFFLIPVAVAMQEDLMAVFARIANVKYDQDILETSPYATPSKFALSFLLRFADGLYSLILNFILLLITDEVLNLFLNFAALGFLQSIDDVAFSVVANGYLGDKMESRADLVRDISLPRRRGDSFTNSLDSVLFFSTCSVMFGIYVFILVNDQGSLSS</sequence>
<dbReference type="AlphaFoldDB" id="A0AAD2CGH6"/>
<feature type="transmembrane region" description="Helical" evidence="1">
    <location>
        <begin position="164"/>
        <end position="186"/>
    </location>
</feature>
<protein>
    <submittedName>
        <fullName evidence="2">Uncharacterized protein</fullName>
    </submittedName>
</protein>
<dbReference type="Proteomes" id="UP001295423">
    <property type="component" value="Unassembled WGS sequence"/>
</dbReference>
<keyword evidence="1" id="KW-0472">Membrane</keyword>
<evidence type="ECO:0000256" key="1">
    <source>
        <dbReference type="SAM" id="Phobius"/>
    </source>
</evidence>